<keyword evidence="4 9" id="KW-0227">DNA damage</keyword>
<dbReference type="Pfam" id="PF01653">
    <property type="entry name" value="DNA_ligase_aden"/>
    <property type="match status" value="2"/>
</dbReference>
<evidence type="ECO:0000256" key="8">
    <source>
        <dbReference type="ARBA" id="ARBA00034005"/>
    </source>
</evidence>
<feature type="binding site" evidence="9">
    <location>
        <position position="454"/>
    </location>
    <ligand>
        <name>Zn(2+)</name>
        <dbReference type="ChEBI" id="CHEBI:29105"/>
    </ligand>
</feature>
<dbReference type="Pfam" id="PF03120">
    <property type="entry name" value="OB_DNA_ligase"/>
    <property type="match status" value="1"/>
</dbReference>
<comment type="similarity">
    <text evidence="9">Belongs to the NAD-dependent DNA ligase family. LigA subfamily.</text>
</comment>
<dbReference type="PANTHER" id="PTHR23389">
    <property type="entry name" value="CHROMOSOME TRANSMISSION FIDELITY FACTOR 18"/>
    <property type="match status" value="1"/>
</dbReference>
<dbReference type="Gene3D" id="6.20.10.30">
    <property type="match status" value="1"/>
</dbReference>
<dbReference type="GO" id="GO:0016874">
    <property type="term" value="F:ligase activity"/>
    <property type="evidence" value="ECO:0007669"/>
    <property type="project" value="UniProtKB-KW"/>
</dbReference>
<dbReference type="PANTHER" id="PTHR23389:SF9">
    <property type="entry name" value="DNA LIGASE"/>
    <property type="match status" value="1"/>
</dbReference>
<feature type="binding site" evidence="9">
    <location>
        <position position="140"/>
    </location>
    <ligand>
        <name>NAD(+)</name>
        <dbReference type="ChEBI" id="CHEBI:57540"/>
    </ligand>
</feature>
<keyword evidence="6 9" id="KW-0520">NAD</keyword>
<dbReference type="Gene3D" id="1.10.287.610">
    <property type="entry name" value="Helix hairpin bin"/>
    <property type="match status" value="1"/>
</dbReference>
<dbReference type="NCBIfam" id="NF005932">
    <property type="entry name" value="PRK07956.1"/>
    <property type="match status" value="1"/>
</dbReference>
<dbReference type="Gene3D" id="3.40.50.10190">
    <property type="entry name" value="BRCT domain"/>
    <property type="match status" value="1"/>
</dbReference>
<dbReference type="Proteomes" id="UP001501591">
    <property type="component" value="Unassembled WGS sequence"/>
</dbReference>
<feature type="binding site" evidence="9">
    <location>
        <position position="457"/>
    </location>
    <ligand>
        <name>Zn(2+)</name>
        <dbReference type="ChEBI" id="CHEBI:29105"/>
    </ligand>
</feature>
<organism evidence="11 12">
    <name type="scientific">Microbacterium soli</name>
    <dbReference type="NCBI Taxonomy" id="446075"/>
    <lineage>
        <taxon>Bacteria</taxon>
        <taxon>Bacillati</taxon>
        <taxon>Actinomycetota</taxon>
        <taxon>Actinomycetes</taxon>
        <taxon>Micrococcales</taxon>
        <taxon>Microbacteriaceae</taxon>
        <taxon>Microbacterium</taxon>
    </lineage>
</organism>
<dbReference type="Pfam" id="PF00533">
    <property type="entry name" value="BRCT"/>
    <property type="match status" value="1"/>
</dbReference>
<sequence length="794" mass="85947">MPENISLEDARAEAEELTSWILDAKDAYYGRDTSLVDDATYDGWMRRLQELERLHPLLQGQDSPTQLVGAAESTGLDTIEHAERMLSLDNVFSLDELREWEAKARASVGREVAWLTELKIDGLAINLRYENGILTSAATRGDGRVGEIVTENALRLAAIPERLSGSGHPPLMEVRGEVFIPVAAFERLNAAQASFRDRAYAESRAKWEARGGAGKKPFDEERARTAAARRFPSFANPRNAASGGLRQQLDKKSGLELEAGRLRTESLSLYVHGIGAWPDPPVAAQSEIYDLLASWGLPTSPHAKVCHSVDEVAEYVAYFGEHRHDIEHELDGIVVKVDALALHAELGETSRAPRWAIAYKYPPEEVQTKLLDIVVSVGRTGRATPFAVMEPAHVAGSVVRQATLHNKDVVKAKGVLIGDTVVLRKAGDVIPEVLGPVIERRDGTEREFVMPERCPECDTPLRAMKEGDVDLRCPNARSCPAQVRGRVEHIGSRGALDVEALGEVTAAALTQAEPPATAPLPTEAGLFTLVLEDLVPISVVVRDAETGEPKVDEQTGELVRRAPFQKLGPAKYPPGTEVLSPAERRRRGIRKDHHDVLPSEAAIKLLAELEKAKTKELWRLLVSLNIRHVGPVAARSLAQWFGSLDAIRSATREELAAVEGVGGIIADSLLRWFEVDWHQEIIDQWTAAGVRWATPGHPGPGASAAEGGVLEGVTVVATGTLDGYTREGAQEAIIRAGGKAASSVSKKTDFVAAGPGAGSKLAKAEDLGIRILDSAQFHLLVTQGPDALEADGHE</sequence>
<dbReference type="Gene3D" id="1.10.150.20">
    <property type="entry name" value="5' to 3' exonuclease, C-terminal subdomain"/>
    <property type="match status" value="2"/>
</dbReference>
<feature type="binding site" evidence="9">
    <location>
        <position position="177"/>
    </location>
    <ligand>
        <name>NAD(+)</name>
        <dbReference type="ChEBI" id="CHEBI:57540"/>
    </ligand>
</feature>
<dbReference type="InterPro" id="IPR012340">
    <property type="entry name" value="NA-bd_OB-fold"/>
</dbReference>
<keyword evidence="5 9" id="KW-0862">Zinc</keyword>
<dbReference type="InterPro" id="IPR001357">
    <property type="entry name" value="BRCT_dom"/>
</dbReference>
<evidence type="ECO:0000256" key="6">
    <source>
        <dbReference type="ARBA" id="ARBA00023027"/>
    </source>
</evidence>
<dbReference type="RefSeq" id="WP_344819981.1">
    <property type="nucleotide sequence ID" value="NZ_BAABCP010000002.1"/>
</dbReference>
<dbReference type="SMART" id="SM00292">
    <property type="entry name" value="BRCT"/>
    <property type="match status" value="1"/>
</dbReference>
<evidence type="ECO:0000256" key="9">
    <source>
        <dbReference type="HAMAP-Rule" id="MF_01588"/>
    </source>
</evidence>
<evidence type="ECO:0000256" key="7">
    <source>
        <dbReference type="ARBA" id="ARBA00023204"/>
    </source>
</evidence>
<evidence type="ECO:0000256" key="5">
    <source>
        <dbReference type="ARBA" id="ARBA00022833"/>
    </source>
</evidence>
<dbReference type="SUPFAM" id="SSF52113">
    <property type="entry name" value="BRCT domain"/>
    <property type="match status" value="1"/>
</dbReference>
<dbReference type="CDD" id="cd17748">
    <property type="entry name" value="BRCT_DNA_ligase_like"/>
    <property type="match status" value="1"/>
</dbReference>
<feature type="domain" description="BRCT" evidence="10">
    <location>
        <begin position="705"/>
        <end position="773"/>
    </location>
</feature>
<keyword evidence="9" id="KW-0460">Magnesium</keyword>
<dbReference type="InterPro" id="IPR013840">
    <property type="entry name" value="DNAligase_N"/>
</dbReference>
<keyword evidence="1 9" id="KW-0436">Ligase</keyword>
<feature type="binding site" evidence="9">
    <location>
        <position position="117"/>
    </location>
    <ligand>
        <name>NAD(+)</name>
        <dbReference type="ChEBI" id="CHEBI:57540"/>
    </ligand>
</feature>
<keyword evidence="12" id="KW-1185">Reference proteome</keyword>
<comment type="function">
    <text evidence="9">DNA ligase that catalyzes the formation of phosphodiester linkages between 5'-phosphoryl and 3'-hydroxyl groups in double-stranded DNA using NAD as a coenzyme and as the energy source for the reaction. It is essential for DNA replication and repair of damaged DNA.</text>
</comment>
<dbReference type="PIRSF" id="PIRSF001604">
    <property type="entry name" value="LigA"/>
    <property type="match status" value="1"/>
</dbReference>
<dbReference type="EMBL" id="BAABCP010000002">
    <property type="protein sequence ID" value="GAA3945733.1"/>
    <property type="molecule type" value="Genomic_DNA"/>
</dbReference>
<evidence type="ECO:0000256" key="2">
    <source>
        <dbReference type="ARBA" id="ARBA00022705"/>
    </source>
</evidence>
<dbReference type="PROSITE" id="PS50172">
    <property type="entry name" value="BRCT"/>
    <property type="match status" value="1"/>
</dbReference>
<keyword evidence="9" id="KW-0464">Manganese</keyword>
<keyword evidence="3 9" id="KW-0479">Metal-binding</keyword>
<feature type="binding site" evidence="9">
    <location>
        <position position="473"/>
    </location>
    <ligand>
        <name>Zn(2+)</name>
        <dbReference type="ChEBI" id="CHEBI:29105"/>
    </ligand>
</feature>
<keyword evidence="7 9" id="KW-0234">DNA repair</keyword>
<dbReference type="InterPro" id="IPR041663">
    <property type="entry name" value="DisA/LigA_HHH"/>
</dbReference>
<protein>
    <recommendedName>
        <fullName evidence="9">DNA ligase</fullName>
        <ecNumber evidence="9">6.5.1.2</ecNumber>
    </recommendedName>
    <alternativeName>
        <fullName evidence="9">Polydeoxyribonucleotide synthase [NAD(+)]</fullName>
    </alternativeName>
</protein>
<feature type="binding site" evidence="9">
    <location>
        <begin position="38"/>
        <end position="42"/>
    </location>
    <ligand>
        <name>NAD(+)</name>
        <dbReference type="ChEBI" id="CHEBI:57540"/>
    </ligand>
</feature>
<dbReference type="InterPro" id="IPR036420">
    <property type="entry name" value="BRCT_dom_sf"/>
</dbReference>
<gene>
    <name evidence="9" type="primary">ligA</name>
    <name evidence="11" type="ORF">GCM10022383_24420</name>
</gene>
<feature type="binding site" evidence="9">
    <location>
        <position position="336"/>
    </location>
    <ligand>
        <name>NAD(+)</name>
        <dbReference type="ChEBI" id="CHEBI:57540"/>
    </ligand>
</feature>
<dbReference type="Pfam" id="PF12826">
    <property type="entry name" value="HHH_2"/>
    <property type="match status" value="1"/>
</dbReference>
<dbReference type="InterPro" id="IPR013839">
    <property type="entry name" value="DNAligase_adenylation"/>
</dbReference>
<evidence type="ECO:0000256" key="4">
    <source>
        <dbReference type="ARBA" id="ARBA00022763"/>
    </source>
</evidence>
<keyword evidence="2 9" id="KW-0235">DNA replication</keyword>
<reference evidence="12" key="1">
    <citation type="journal article" date="2019" name="Int. J. Syst. Evol. Microbiol.">
        <title>The Global Catalogue of Microorganisms (GCM) 10K type strain sequencing project: providing services to taxonomists for standard genome sequencing and annotation.</title>
        <authorList>
            <consortium name="The Broad Institute Genomics Platform"/>
            <consortium name="The Broad Institute Genome Sequencing Center for Infectious Disease"/>
            <person name="Wu L."/>
            <person name="Ma J."/>
        </authorList>
    </citation>
    <scope>NUCLEOTIDE SEQUENCE [LARGE SCALE GENOMIC DNA]</scope>
    <source>
        <strain evidence="12">JCM 17024</strain>
    </source>
</reference>
<dbReference type="SUPFAM" id="SSF56091">
    <property type="entry name" value="DNA ligase/mRNA capping enzyme, catalytic domain"/>
    <property type="match status" value="2"/>
</dbReference>
<dbReference type="SUPFAM" id="SSF50249">
    <property type="entry name" value="Nucleic acid-binding proteins"/>
    <property type="match status" value="1"/>
</dbReference>
<feature type="active site" description="N6-AMP-lysine intermediate" evidence="9">
    <location>
        <position position="119"/>
    </location>
</feature>
<feature type="binding site" evidence="9">
    <location>
        <position position="479"/>
    </location>
    <ligand>
        <name>Zn(2+)</name>
        <dbReference type="ChEBI" id="CHEBI:29105"/>
    </ligand>
</feature>
<dbReference type="InterPro" id="IPR010994">
    <property type="entry name" value="RuvA_2-like"/>
</dbReference>
<feature type="binding site" evidence="9">
    <location>
        <position position="360"/>
    </location>
    <ligand>
        <name>NAD(+)</name>
        <dbReference type="ChEBI" id="CHEBI:57540"/>
    </ligand>
</feature>
<evidence type="ECO:0000256" key="1">
    <source>
        <dbReference type="ARBA" id="ARBA00022598"/>
    </source>
</evidence>
<dbReference type="InterPro" id="IPR004149">
    <property type="entry name" value="Znf_DNAligase_C4"/>
</dbReference>
<evidence type="ECO:0000259" key="10">
    <source>
        <dbReference type="PROSITE" id="PS50172"/>
    </source>
</evidence>
<feature type="binding site" evidence="9">
    <location>
        <begin position="87"/>
        <end position="88"/>
    </location>
    <ligand>
        <name>NAD(+)</name>
        <dbReference type="ChEBI" id="CHEBI:57540"/>
    </ligand>
</feature>
<dbReference type="InterPro" id="IPR001679">
    <property type="entry name" value="DNA_ligase"/>
</dbReference>
<accession>A0ABP7NFK4</accession>
<evidence type="ECO:0000256" key="3">
    <source>
        <dbReference type="ARBA" id="ARBA00022723"/>
    </source>
</evidence>
<dbReference type="SMART" id="SM00532">
    <property type="entry name" value="LIGANc"/>
    <property type="match status" value="1"/>
</dbReference>
<evidence type="ECO:0000313" key="12">
    <source>
        <dbReference type="Proteomes" id="UP001501591"/>
    </source>
</evidence>
<dbReference type="Gene3D" id="3.30.470.30">
    <property type="entry name" value="DNA ligase/mRNA capping enzyme"/>
    <property type="match status" value="1"/>
</dbReference>
<comment type="catalytic activity">
    <reaction evidence="8 9">
        <text>NAD(+) + (deoxyribonucleotide)n-3'-hydroxyl + 5'-phospho-(deoxyribonucleotide)m = (deoxyribonucleotide)n+m + AMP + beta-nicotinamide D-nucleotide.</text>
        <dbReference type="EC" id="6.5.1.2"/>
    </reaction>
</comment>
<dbReference type="SUPFAM" id="SSF47781">
    <property type="entry name" value="RuvA domain 2-like"/>
    <property type="match status" value="1"/>
</dbReference>
<dbReference type="Gene3D" id="2.40.50.140">
    <property type="entry name" value="Nucleic acid-binding proteins"/>
    <property type="match status" value="1"/>
</dbReference>
<dbReference type="InterPro" id="IPR004150">
    <property type="entry name" value="NAD_DNA_ligase_OB"/>
</dbReference>
<dbReference type="CDD" id="cd00114">
    <property type="entry name" value="LIGANc"/>
    <property type="match status" value="1"/>
</dbReference>
<comment type="caution">
    <text evidence="11">The sequence shown here is derived from an EMBL/GenBank/DDBJ whole genome shotgun (WGS) entry which is preliminary data.</text>
</comment>
<dbReference type="HAMAP" id="MF_01588">
    <property type="entry name" value="DNA_ligase_A"/>
    <property type="match status" value="1"/>
</dbReference>
<name>A0ABP7NFK4_9MICO</name>
<comment type="cofactor">
    <cofactor evidence="9">
        <name>Mg(2+)</name>
        <dbReference type="ChEBI" id="CHEBI:18420"/>
    </cofactor>
    <cofactor evidence="9">
        <name>Mn(2+)</name>
        <dbReference type="ChEBI" id="CHEBI:29035"/>
    </cofactor>
</comment>
<dbReference type="Pfam" id="PF03119">
    <property type="entry name" value="DNA_ligase_ZBD"/>
    <property type="match status" value="1"/>
</dbReference>
<proteinExistence type="inferred from homology"/>
<evidence type="ECO:0000313" key="11">
    <source>
        <dbReference type="EMBL" id="GAA3945733.1"/>
    </source>
</evidence>
<dbReference type="EC" id="6.5.1.2" evidence="9"/>